<evidence type="ECO:0000313" key="9">
    <source>
        <dbReference type="EMBL" id="KJF39008.1"/>
    </source>
</evidence>
<dbReference type="InterPro" id="IPR050090">
    <property type="entry name" value="Tyrosine_recombinase_XerCD"/>
</dbReference>
<dbReference type="GO" id="GO:0006310">
    <property type="term" value="P:DNA recombination"/>
    <property type="evidence" value="ECO:0007669"/>
    <property type="project" value="UniProtKB-KW"/>
</dbReference>
<dbReference type="Gene3D" id="1.10.150.130">
    <property type="match status" value="1"/>
</dbReference>
<evidence type="ECO:0000256" key="1">
    <source>
        <dbReference type="ARBA" id="ARBA00003283"/>
    </source>
</evidence>
<dbReference type="InterPro" id="IPR002104">
    <property type="entry name" value="Integrase_catalytic"/>
</dbReference>
<gene>
    <name evidence="9" type="ORF">TQ39_14525</name>
</gene>
<proteinExistence type="inferred from homology"/>
<dbReference type="InterPro" id="IPR011010">
    <property type="entry name" value="DNA_brk_join_enz"/>
</dbReference>
<keyword evidence="5" id="KW-0233">DNA recombination</keyword>
<dbReference type="GeneID" id="42857783"/>
<keyword evidence="3" id="KW-0229">DNA integration</keyword>
<protein>
    <submittedName>
        <fullName evidence="9">Integrase</fullName>
    </submittedName>
</protein>
<dbReference type="Pfam" id="PF00589">
    <property type="entry name" value="Phage_integrase"/>
    <property type="match status" value="1"/>
</dbReference>
<dbReference type="InterPro" id="IPR044068">
    <property type="entry name" value="CB"/>
</dbReference>
<evidence type="ECO:0000256" key="3">
    <source>
        <dbReference type="ARBA" id="ARBA00022908"/>
    </source>
</evidence>
<evidence type="ECO:0000259" key="7">
    <source>
        <dbReference type="PROSITE" id="PS51898"/>
    </source>
</evidence>
<dbReference type="Pfam" id="PF02899">
    <property type="entry name" value="Phage_int_SAM_1"/>
    <property type="match status" value="1"/>
</dbReference>
<dbReference type="GO" id="GO:0003677">
    <property type="term" value="F:DNA binding"/>
    <property type="evidence" value="ECO:0007669"/>
    <property type="project" value="UniProtKB-UniRule"/>
</dbReference>
<dbReference type="AlphaFoldDB" id="A0A0D8IZP8"/>
<dbReference type="SUPFAM" id="SSF56349">
    <property type="entry name" value="DNA breaking-rejoining enzymes"/>
    <property type="match status" value="1"/>
</dbReference>
<dbReference type="Gene3D" id="1.10.443.10">
    <property type="entry name" value="Intergrase catalytic core"/>
    <property type="match status" value="1"/>
</dbReference>
<dbReference type="PANTHER" id="PTHR30349:SF89">
    <property type="entry name" value="INTEGRASE_RECOMBINASE"/>
    <property type="match status" value="1"/>
</dbReference>
<comment type="caution">
    <text evidence="9">The sequence shown here is derived from an EMBL/GenBank/DDBJ whole genome shotgun (WGS) entry which is preliminary data.</text>
</comment>
<sequence length="281" mass="32771">MKNSSIRRQWLDSYQSHLLEEEHSPQTIRKYIHDIAFFFSFLPAEAEISKEKVLAYKQELIQKYRPASANSMLVALNGFLSYIGLAQCRVRLFKLQRRSFRSPEKDLTRQEYERLVKAAKSHRNERLSLLLQTICSTGIRVSEHRFVTVEALQTGQVQISNKGKMRVIILPRELRGLLLQFCKKKRLTTGPVFVTRTGKPMNRTNIWCMMKRLCAQAHVDSQKVFPHNLRHLFALTFYRMEKDIVRLADILGHSSIETTRIYTLTSSTEHAKAISRLHLLI</sequence>
<evidence type="ECO:0000313" key="10">
    <source>
        <dbReference type="Proteomes" id="UP000032483"/>
    </source>
</evidence>
<keyword evidence="10" id="KW-1185">Reference proteome</keyword>
<dbReference type="PANTHER" id="PTHR30349">
    <property type="entry name" value="PHAGE INTEGRASE-RELATED"/>
    <property type="match status" value="1"/>
</dbReference>
<dbReference type="InterPro" id="IPR004107">
    <property type="entry name" value="Integrase_SAM-like_N"/>
</dbReference>
<name>A0A0D8IZP8_9FIRM</name>
<dbReference type="PATRIC" id="fig|1550024.3.peg.3311"/>
<dbReference type="Proteomes" id="UP000032483">
    <property type="component" value="Unassembled WGS sequence"/>
</dbReference>
<dbReference type="RefSeq" id="WP_050006037.1">
    <property type="nucleotide sequence ID" value="NZ_JANGBT010000005.1"/>
</dbReference>
<evidence type="ECO:0000256" key="4">
    <source>
        <dbReference type="ARBA" id="ARBA00023125"/>
    </source>
</evidence>
<evidence type="ECO:0000259" key="8">
    <source>
        <dbReference type="PROSITE" id="PS51900"/>
    </source>
</evidence>
<dbReference type="PROSITE" id="PS51898">
    <property type="entry name" value="TYR_RECOMBINASE"/>
    <property type="match status" value="1"/>
</dbReference>
<organism evidence="9 10">
    <name type="scientific">Ruthenibacterium lactatiformans</name>
    <dbReference type="NCBI Taxonomy" id="1550024"/>
    <lineage>
        <taxon>Bacteria</taxon>
        <taxon>Bacillati</taxon>
        <taxon>Bacillota</taxon>
        <taxon>Clostridia</taxon>
        <taxon>Eubacteriales</taxon>
        <taxon>Oscillospiraceae</taxon>
        <taxon>Ruthenibacterium</taxon>
    </lineage>
</organism>
<feature type="domain" description="Tyr recombinase" evidence="7">
    <location>
        <begin position="102"/>
        <end position="276"/>
    </location>
</feature>
<accession>A0A0D8IZP8</accession>
<dbReference type="InterPro" id="IPR010998">
    <property type="entry name" value="Integrase_recombinase_N"/>
</dbReference>
<evidence type="ECO:0000256" key="2">
    <source>
        <dbReference type="ARBA" id="ARBA00008857"/>
    </source>
</evidence>
<dbReference type="GO" id="GO:0015074">
    <property type="term" value="P:DNA integration"/>
    <property type="evidence" value="ECO:0007669"/>
    <property type="project" value="UniProtKB-KW"/>
</dbReference>
<comment type="function">
    <text evidence="1">Site-specific tyrosine recombinase, which acts by catalyzing the cutting and rejoining of the recombining DNA molecules.</text>
</comment>
<feature type="domain" description="Core-binding (CB)" evidence="8">
    <location>
        <begin position="1"/>
        <end position="84"/>
    </location>
</feature>
<evidence type="ECO:0000256" key="5">
    <source>
        <dbReference type="ARBA" id="ARBA00023172"/>
    </source>
</evidence>
<comment type="similarity">
    <text evidence="2">Belongs to the 'phage' integrase family.</text>
</comment>
<dbReference type="EMBL" id="JXXK01000025">
    <property type="protein sequence ID" value="KJF39008.1"/>
    <property type="molecule type" value="Genomic_DNA"/>
</dbReference>
<dbReference type="InterPro" id="IPR013762">
    <property type="entry name" value="Integrase-like_cat_sf"/>
</dbReference>
<keyword evidence="4 6" id="KW-0238">DNA-binding</keyword>
<dbReference type="PROSITE" id="PS51900">
    <property type="entry name" value="CB"/>
    <property type="match status" value="1"/>
</dbReference>
<evidence type="ECO:0000256" key="6">
    <source>
        <dbReference type="PROSITE-ProRule" id="PRU01248"/>
    </source>
</evidence>
<reference evidence="9" key="1">
    <citation type="submission" date="2015-02" db="EMBL/GenBank/DDBJ databases">
        <title>A novel member of the family Ruminococcaceae isolated from human feces.</title>
        <authorList>
            <person name="Shkoporov A.N."/>
            <person name="Chaplin A.V."/>
            <person name="Motuzova O.V."/>
            <person name="Kafarskaia L.I."/>
            <person name="Khokhlova E.V."/>
            <person name="Efimov B.A."/>
        </authorList>
    </citation>
    <scope>NUCLEOTIDE SEQUENCE [LARGE SCALE GENOMIC DNA]</scope>
    <source>
        <strain evidence="9">585-1</strain>
    </source>
</reference>